<evidence type="ECO:0000313" key="1">
    <source>
        <dbReference type="EMBL" id="EKC46629.1"/>
    </source>
</evidence>
<gene>
    <name evidence="1" type="ORF">LEA_19756</name>
</gene>
<dbReference type="SUPFAM" id="SSF53850">
    <property type="entry name" value="Periplasmic binding protein-like II"/>
    <property type="match status" value="1"/>
</dbReference>
<comment type="caution">
    <text evidence="1">The sequence shown here is derived from an EMBL/GenBank/DDBJ whole genome shotgun (WGS) entry which is preliminary data.</text>
</comment>
<dbReference type="PANTHER" id="PTHR35936">
    <property type="entry name" value="MEMBRANE-BOUND LYTIC MUREIN TRANSGLYCOSYLASE F"/>
    <property type="match status" value="1"/>
</dbReference>
<dbReference type="EMBL" id="AJWY01013579">
    <property type="protein sequence ID" value="EKC46629.1"/>
    <property type="molecule type" value="Genomic_DNA"/>
</dbReference>
<dbReference type="AlphaFoldDB" id="K1RT80"/>
<name>K1RT80_9ZZZZ</name>
<dbReference type="PANTHER" id="PTHR35936:SF17">
    <property type="entry name" value="ARGININE-BINDING EXTRACELLULAR PROTEIN ARTP"/>
    <property type="match status" value="1"/>
</dbReference>
<accession>K1RT80</accession>
<reference evidence="1" key="1">
    <citation type="journal article" date="2013" name="Environ. Microbiol.">
        <title>Microbiota from the distal guts of lean and obese adolescents exhibit partial functional redundancy besides clear differences in community structure.</title>
        <authorList>
            <person name="Ferrer M."/>
            <person name="Ruiz A."/>
            <person name="Lanza F."/>
            <person name="Haange S.B."/>
            <person name="Oberbach A."/>
            <person name="Till H."/>
            <person name="Bargiela R."/>
            <person name="Campoy C."/>
            <person name="Segura M.T."/>
            <person name="Richter M."/>
            <person name="von Bergen M."/>
            <person name="Seifert J."/>
            <person name="Suarez A."/>
        </authorList>
    </citation>
    <scope>NUCLEOTIDE SEQUENCE</scope>
</reference>
<sequence length="145" mass="15117">KQVLITKSENADKYSSAGSLKGATVVAEKESAGEEVATSDAFFEGANYTAVDSMAKAIMEVSSGTADAAVIDYVTGIGSIGEGTNYTNIVMVSGANFADEEYGIAFRKDSDITPEVNKAIDELAKDGTLRTIAEKYKLGGQLLVG</sequence>
<protein>
    <submittedName>
        <fullName evidence="1">Amino acid ABC transporter solute-binding protein</fullName>
    </submittedName>
</protein>
<proteinExistence type="predicted"/>
<feature type="non-terminal residue" evidence="1">
    <location>
        <position position="1"/>
    </location>
</feature>
<organism evidence="1">
    <name type="scientific">human gut metagenome</name>
    <dbReference type="NCBI Taxonomy" id="408170"/>
    <lineage>
        <taxon>unclassified sequences</taxon>
        <taxon>metagenomes</taxon>
        <taxon>organismal metagenomes</taxon>
    </lineage>
</organism>
<dbReference type="Gene3D" id="3.40.190.10">
    <property type="entry name" value="Periplasmic binding protein-like II"/>
    <property type="match status" value="2"/>
</dbReference>